<evidence type="ECO:0000259" key="1">
    <source>
        <dbReference type="PROSITE" id="PS50219"/>
    </source>
</evidence>
<evidence type="ECO:0000313" key="2">
    <source>
        <dbReference type="EMBL" id="ORX84492.1"/>
    </source>
</evidence>
<sequence>MCNDIIKNTSLSSSNISEKKNNIRIKKKESTDNFLLLGTDNGLYNYCLDENLLTVEDSLMISTRKYLQISKIKNIIISKSEKNEDDIYVCCHLPNSILLLKYNEKSYNKFSNFTHISINEKVNSINLFSCQDIFTPKLVIGFSDKCDICNISQSKNTKNINNFISINKKKNYKIIETLTKYDCGKLIKTLKYKDNILACYEDKGIIINPNNLNSEIKTIYWKQRIIDAGIIYNDYVVVCSKSIIDVININLGKIVHIFETKKESHRLLSLLITNSDNLFIKATDEGTDICSLIRISLN</sequence>
<dbReference type="Proteomes" id="UP000193944">
    <property type="component" value="Unassembled WGS sequence"/>
</dbReference>
<name>A0A1Y1XFM1_9FUNG</name>
<dbReference type="InterPro" id="IPR001180">
    <property type="entry name" value="CNH_dom"/>
</dbReference>
<organism evidence="2 3">
    <name type="scientific">Anaeromyces robustus</name>
    <dbReference type="NCBI Taxonomy" id="1754192"/>
    <lineage>
        <taxon>Eukaryota</taxon>
        <taxon>Fungi</taxon>
        <taxon>Fungi incertae sedis</taxon>
        <taxon>Chytridiomycota</taxon>
        <taxon>Chytridiomycota incertae sedis</taxon>
        <taxon>Neocallimastigomycetes</taxon>
        <taxon>Neocallimastigales</taxon>
        <taxon>Neocallimastigaceae</taxon>
        <taxon>Anaeromyces</taxon>
    </lineage>
</organism>
<keyword evidence="3" id="KW-1185">Reference proteome</keyword>
<dbReference type="AlphaFoldDB" id="A0A1Y1XFM1"/>
<dbReference type="Pfam" id="PF00780">
    <property type="entry name" value="CNH"/>
    <property type="match status" value="1"/>
</dbReference>
<protein>
    <recommendedName>
        <fullName evidence="1">CNH domain-containing protein</fullName>
    </recommendedName>
</protein>
<dbReference type="EMBL" id="MCFG01000051">
    <property type="protein sequence ID" value="ORX84492.1"/>
    <property type="molecule type" value="Genomic_DNA"/>
</dbReference>
<dbReference type="STRING" id="1754192.A0A1Y1XFM1"/>
<reference evidence="2 3" key="1">
    <citation type="submission" date="2016-08" db="EMBL/GenBank/DDBJ databases">
        <title>A Parts List for Fungal Cellulosomes Revealed by Comparative Genomics.</title>
        <authorList>
            <consortium name="DOE Joint Genome Institute"/>
            <person name="Haitjema C.H."/>
            <person name="Gilmore S.P."/>
            <person name="Henske J.K."/>
            <person name="Solomon K.V."/>
            <person name="De Groot R."/>
            <person name="Kuo A."/>
            <person name="Mondo S.J."/>
            <person name="Salamov A.A."/>
            <person name="Labutti K."/>
            <person name="Zhao Z."/>
            <person name="Chiniquy J."/>
            <person name="Barry K."/>
            <person name="Brewer H.M."/>
            <person name="Purvine S.O."/>
            <person name="Wright A.T."/>
            <person name="Boxma B."/>
            <person name="Van Alen T."/>
            <person name="Hackstein J.H."/>
            <person name="Baker S.E."/>
            <person name="Grigoriev I.V."/>
            <person name="O'Malley M.A."/>
        </authorList>
    </citation>
    <scope>NUCLEOTIDE SEQUENCE [LARGE SCALE GENOMIC DNA]</scope>
    <source>
        <strain evidence="2 3">S4</strain>
    </source>
</reference>
<accession>A0A1Y1XFM1</accession>
<proteinExistence type="predicted"/>
<evidence type="ECO:0000313" key="3">
    <source>
        <dbReference type="Proteomes" id="UP000193944"/>
    </source>
</evidence>
<gene>
    <name evidence="2" type="ORF">BCR32DRAFT_126921</name>
</gene>
<comment type="caution">
    <text evidence="2">The sequence shown here is derived from an EMBL/GenBank/DDBJ whole genome shotgun (WGS) entry which is preliminary data.</text>
</comment>
<feature type="domain" description="CNH" evidence="1">
    <location>
        <begin position="1"/>
        <end position="278"/>
    </location>
</feature>
<dbReference type="PROSITE" id="PS50219">
    <property type="entry name" value="CNH"/>
    <property type="match status" value="1"/>
</dbReference>
<dbReference type="OrthoDB" id="8693905at2759"/>
<reference evidence="2 3" key="2">
    <citation type="submission" date="2016-08" db="EMBL/GenBank/DDBJ databases">
        <title>Pervasive Adenine N6-methylation of Active Genes in Fungi.</title>
        <authorList>
            <consortium name="DOE Joint Genome Institute"/>
            <person name="Mondo S.J."/>
            <person name="Dannebaum R.O."/>
            <person name="Kuo R.C."/>
            <person name="Labutti K."/>
            <person name="Haridas S."/>
            <person name="Kuo A."/>
            <person name="Salamov A."/>
            <person name="Ahrendt S.R."/>
            <person name="Lipzen A."/>
            <person name="Sullivan W."/>
            <person name="Andreopoulos W.B."/>
            <person name="Clum A."/>
            <person name="Lindquist E."/>
            <person name="Daum C."/>
            <person name="Ramamoorthy G.K."/>
            <person name="Gryganskyi A."/>
            <person name="Culley D."/>
            <person name="Magnuson J.K."/>
            <person name="James T.Y."/>
            <person name="O'Malley M.A."/>
            <person name="Stajich J.E."/>
            <person name="Spatafora J.W."/>
            <person name="Visel A."/>
            <person name="Grigoriev I.V."/>
        </authorList>
    </citation>
    <scope>NUCLEOTIDE SEQUENCE [LARGE SCALE GENOMIC DNA]</scope>
    <source>
        <strain evidence="2 3">S4</strain>
    </source>
</reference>